<protein>
    <submittedName>
        <fullName evidence="1">Uncharacterized protein</fullName>
    </submittedName>
</protein>
<dbReference type="EMBL" id="CP092879">
    <property type="protein sequence ID" value="UYV79138.1"/>
    <property type="molecule type" value="Genomic_DNA"/>
</dbReference>
<evidence type="ECO:0000313" key="1">
    <source>
        <dbReference type="EMBL" id="UYV79138.1"/>
    </source>
</evidence>
<organism evidence="1 2">
    <name type="scientific">Cordylochernes scorpioides</name>
    <dbReference type="NCBI Taxonomy" id="51811"/>
    <lineage>
        <taxon>Eukaryota</taxon>
        <taxon>Metazoa</taxon>
        <taxon>Ecdysozoa</taxon>
        <taxon>Arthropoda</taxon>
        <taxon>Chelicerata</taxon>
        <taxon>Arachnida</taxon>
        <taxon>Pseudoscorpiones</taxon>
        <taxon>Cheliferoidea</taxon>
        <taxon>Chernetidae</taxon>
        <taxon>Cordylochernes</taxon>
    </lineage>
</organism>
<evidence type="ECO:0000313" key="2">
    <source>
        <dbReference type="Proteomes" id="UP001235939"/>
    </source>
</evidence>
<sequence>MQDFSKPIFYFVKKVYIAYFGVKLGDQDKTSKVKDFTRTSKRWKIGTREDGRPTCWQITAGTCKQTVKKSFGNSICEVSKAPNDPQENPTTYPCRWPVVQTVRLRSTRRIPLNASS</sequence>
<keyword evidence="2" id="KW-1185">Reference proteome</keyword>
<dbReference type="Proteomes" id="UP001235939">
    <property type="component" value="Chromosome 17"/>
</dbReference>
<name>A0ABY6LGY2_9ARAC</name>
<gene>
    <name evidence="1" type="ORF">LAZ67_17001218</name>
</gene>
<proteinExistence type="predicted"/>
<accession>A0ABY6LGY2</accession>
<reference evidence="1 2" key="1">
    <citation type="submission" date="2022-01" db="EMBL/GenBank/DDBJ databases">
        <title>A chromosomal length assembly of Cordylochernes scorpioides.</title>
        <authorList>
            <person name="Zeh D."/>
            <person name="Zeh J."/>
        </authorList>
    </citation>
    <scope>NUCLEOTIDE SEQUENCE [LARGE SCALE GENOMIC DNA]</scope>
    <source>
        <strain evidence="1">IN4F17</strain>
        <tissue evidence="1">Whole Body</tissue>
    </source>
</reference>